<evidence type="ECO:0000313" key="3">
    <source>
        <dbReference type="Proteomes" id="UP000232722"/>
    </source>
</evidence>
<dbReference type="Proteomes" id="UP000232722">
    <property type="component" value="Unassembled WGS sequence"/>
</dbReference>
<dbReference type="Gene3D" id="1.10.10.1010">
    <property type="entry name" value="Intein homing endonuclease, domain IV"/>
    <property type="match status" value="1"/>
</dbReference>
<accession>A0A2N0PNB3</accession>
<sequence length="202" mass="23739">MPLYKKCNECNRKRKVKNHNICHICYEIIKTKLPKQSGYKVIDDFIRYTQSNYVTTDKGDKGMEFVSYDQFKSIEFIAEGGFSKIYKATWVDGPINNWDEIIHKNWNITRDNNYIVVLKKLNDSKNITSKELNELKIFYQVYSGKNTNVDCISKYFGITQDPITKDIIFIMQYYYSDCLLPSSTSILLETSFVILQIGFNYI</sequence>
<organism evidence="2 3">
    <name type="scientific">Rhizophagus irregularis</name>
    <dbReference type="NCBI Taxonomy" id="588596"/>
    <lineage>
        <taxon>Eukaryota</taxon>
        <taxon>Fungi</taxon>
        <taxon>Fungi incertae sedis</taxon>
        <taxon>Mucoromycota</taxon>
        <taxon>Glomeromycotina</taxon>
        <taxon>Glomeromycetes</taxon>
        <taxon>Glomerales</taxon>
        <taxon>Glomeraceae</taxon>
        <taxon>Rhizophagus</taxon>
    </lineage>
</organism>
<proteinExistence type="predicted"/>
<gene>
    <name evidence="2" type="ORF">RhiirA5_417071</name>
</gene>
<dbReference type="EMBL" id="LLXJ01000556">
    <property type="protein sequence ID" value="PKC08316.1"/>
    <property type="molecule type" value="Genomic_DNA"/>
</dbReference>
<reference evidence="2 3" key="1">
    <citation type="submission" date="2016-04" db="EMBL/GenBank/DDBJ databases">
        <title>Genome analyses suggest a sexual origin of heterokaryosis in a supposedly ancient asexual fungus.</title>
        <authorList>
            <person name="Ropars J."/>
            <person name="Sedzielewska K."/>
            <person name="Noel J."/>
            <person name="Charron P."/>
            <person name="Farinelli L."/>
            <person name="Marton T."/>
            <person name="Kruger M."/>
            <person name="Pelin A."/>
            <person name="Brachmann A."/>
            <person name="Corradi N."/>
        </authorList>
    </citation>
    <scope>NUCLEOTIDE SEQUENCE [LARGE SCALE GENOMIC DNA]</scope>
    <source>
        <strain evidence="2 3">A5</strain>
    </source>
</reference>
<dbReference type="SUPFAM" id="SSF56112">
    <property type="entry name" value="Protein kinase-like (PK-like)"/>
    <property type="match status" value="1"/>
</dbReference>
<evidence type="ECO:0000313" key="2">
    <source>
        <dbReference type="EMBL" id="PKC08316.1"/>
    </source>
</evidence>
<name>A0A2N0PNB3_9GLOM</name>
<dbReference type="GO" id="GO:0004672">
    <property type="term" value="F:protein kinase activity"/>
    <property type="evidence" value="ECO:0007669"/>
    <property type="project" value="InterPro"/>
</dbReference>
<dbReference type="AlphaFoldDB" id="A0A2N0PNB3"/>
<dbReference type="InterPro" id="IPR000719">
    <property type="entry name" value="Prot_kinase_dom"/>
</dbReference>
<feature type="domain" description="Protein kinase" evidence="1">
    <location>
        <begin position="71"/>
        <end position="202"/>
    </location>
</feature>
<reference evidence="2 3" key="2">
    <citation type="submission" date="2017-09" db="EMBL/GenBank/DDBJ databases">
        <title>Extensive intraspecific genome diversity in a model arbuscular mycorrhizal fungus.</title>
        <authorList>
            <person name="Chen E.C."/>
            <person name="Morin E."/>
            <person name="Beaudet D."/>
            <person name="Noel J."/>
            <person name="Ndikumana S."/>
            <person name="Charron P."/>
            <person name="St-Onge C."/>
            <person name="Giorgi J."/>
            <person name="Grigoriev I.V."/>
            <person name="Roux C."/>
            <person name="Martin F.M."/>
            <person name="Corradi N."/>
        </authorList>
    </citation>
    <scope>NUCLEOTIDE SEQUENCE [LARGE SCALE GENOMIC DNA]</scope>
    <source>
        <strain evidence="2 3">A5</strain>
    </source>
</reference>
<comment type="caution">
    <text evidence="2">The sequence shown here is derived from an EMBL/GenBank/DDBJ whole genome shotgun (WGS) entry which is preliminary data.</text>
</comment>
<dbReference type="InterPro" id="IPR011009">
    <property type="entry name" value="Kinase-like_dom_sf"/>
</dbReference>
<dbReference type="PROSITE" id="PS50011">
    <property type="entry name" value="PROTEIN_KINASE_DOM"/>
    <property type="match status" value="1"/>
</dbReference>
<evidence type="ECO:0000259" key="1">
    <source>
        <dbReference type="PROSITE" id="PS50011"/>
    </source>
</evidence>
<dbReference type="GO" id="GO:0005524">
    <property type="term" value="F:ATP binding"/>
    <property type="evidence" value="ECO:0007669"/>
    <property type="project" value="InterPro"/>
</dbReference>
<dbReference type="VEuPathDB" id="FungiDB:RhiirFUN_021396"/>
<protein>
    <recommendedName>
        <fullName evidence="1">Protein kinase domain-containing protein</fullName>
    </recommendedName>
</protein>
<dbReference type="VEuPathDB" id="FungiDB:FUN_024668"/>